<reference evidence="1" key="1">
    <citation type="journal article" date="2014" name="Front. Microbiol.">
        <title>High frequency of phylogenetically diverse reductive dehalogenase-homologous genes in deep subseafloor sedimentary metagenomes.</title>
        <authorList>
            <person name="Kawai M."/>
            <person name="Futagami T."/>
            <person name="Toyoda A."/>
            <person name="Takaki Y."/>
            <person name="Nishi S."/>
            <person name="Hori S."/>
            <person name="Arai W."/>
            <person name="Tsubouchi T."/>
            <person name="Morono Y."/>
            <person name="Uchiyama I."/>
            <person name="Ito T."/>
            <person name="Fujiyama A."/>
            <person name="Inagaki F."/>
            <person name="Takami H."/>
        </authorList>
    </citation>
    <scope>NUCLEOTIDE SEQUENCE</scope>
    <source>
        <strain evidence="1">Expedition CK06-06</strain>
    </source>
</reference>
<name>X1GJQ8_9ZZZZ</name>
<proteinExistence type="predicted"/>
<dbReference type="AlphaFoldDB" id="X1GJQ8"/>
<comment type="caution">
    <text evidence="1">The sequence shown here is derived from an EMBL/GenBank/DDBJ whole genome shotgun (WGS) entry which is preliminary data.</text>
</comment>
<sequence>MNLRNPFFLKRISFESKLPVINSEYLPCNYEMDNASDINERNNEGLKTKKRSRVKFWHAVVEITQPPIHSQFSNKNWEKTWLKNFFDKKSSYALRLKIHNKLQWEFFMNVHNKFEAIRAGKAILTELKHIYQGLDGIIKAVPITSDDLYQKRIFYEIFLPKPPFMNKILFIEKAIKIFDQTRNEIEIYILWKEAHPYKREKIRLKINNMIYEDDYTKDKIFDMWTAVPFKIRIFIASKVHSEDPTEIEEQKAELQGILRTLIMDIKNVKKRA</sequence>
<dbReference type="EMBL" id="BARU01019834">
    <property type="protein sequence ID" value="GAH57412.1"/>
    <property type="molecule type" value="Genomic_DNA"/>
</dbReference>
<organism evidence="1">
    <name type="scientific">marine sediment metagenome</name>
    <dbReference type="NCBI Taxonomy" id="412755"/>
    <lineage>
        <taxon>unclassified sequences</taxon>
        <taxon>metagenomes</taxon>
        <taxon>ecological metagenomes</taxon>
    </lineage>
</organism>
<accession>X1GJQ8</accession>
<evidence type="ECO:0000313" key="1">
    <source>
        <dbReference type="EMBL" id="GAH57412.1"/>
    </source>
</evidence>
<gene>
    <name evidence="1" type="ORF">S03H2_32637</name>
</gene>
<protein>
    <submittedName>
        <fullName evidence="1">Uncharacterized protein</fullName>
    </submittedName>
</protein>
<feature type="non-terminal residue" evidence="1">
    <location>
        <position position="272"/>
    </location>
</feature>